<sequence>MNIRKRLIQLTITAVATILAAMAWSFSFGETGFWNQYKLKKQIAHLEFEADSLKKILEIRKLEGERLQKDSFYIESIARTQFGMSKKGEDVYQFIDD</sequence>
<evidence type="ECO:0000256" key="3">
    <source>
        <dbReference type="ARBA" id="ARBA00022692"/>
    </source>
</evidence>
<proteinExistence type="predicted"/>
<reference evidence="7 8" key="1">
    <citation type="submission" date="2017-11" db="EMBL/GenBank/DDBJ databases">
        <title>Animal gut microbial communities from fecal samples from Wisconsin, USA.</title>
        <authorList>
            <person name="Neumann A."/>
        </authorList>
    </citation>
    <scope>NUCLEOTIDE SEQUENCE [LARGE SCALE GENOMIC DNA]</scope>
    <source>
        <strain evidence="7 8">UWS3</strain>
    </source>
</reference>
<organism evidence="7 8">
    <name type="scientific">Hallerella succinigenes</name>
    <dbReference type="NCBI Taxonomy" id="1896222"/>
    <lineage>
        <taxon>Bacteria</taxon>
        <taxon>Pseudomonadati</taxon>
        <taxon>Fibrobacterota</taxon>
        <taxon>Fibrobacteria</taxon>
        <taxon>Fibrobacterales</taxon>
        <taxon>Fibrobacteraceae</taxon>
        <taxon>Hallerella</taxon>
    </lineage>
</organism>
<evidence type="ECO:0000256" key="6">
    <source>
        <dbReference type="ARBA" id="ARBA00023306"/>
    </source>
</evidence>
<keyword evidence="4" id="KW-1133">Transmembrane helix</keyword>
<accession>A0A2M9A860</accession>
<dbReference type="InterPro" id="IPR023081">
    <property type="entry name" value="Cell_div_FtsB"/>
</dbReference>
<name>A0A2M9A860_9BACT</name>
<protein>
    <submittedName>
        <fullName evidence="7">Cell division protein FtsB</fullName>
    </submittedName>
</protein>
<evidence type="ECO:0000256" key="4">
    <source>
        <dbReference type="ARBA" id="ARBA00022989"/>
    </source>
</evidence>
<dbReference type="AlphaFoldDB" id="A0A2M9A860"/>
<keyword evidence="1" id="KW-1003">Cell membrane</keyword>
<dbReference type="PANTHER" id="PTHR37485:SF1">
    <property type="entry name" value="CELL DIVISION PROTEIN FTSB"/>
    <property type="match status" value="1"/>
</dbReference>
<keyword evidence="5" id="KW-0472">Membrane</keyword>
<keyword evidence="8" id="KW-1185">Reference proteome</keyword>
<dbReference type="GO" id="GO:0030428">
    <property type="term" value="C:cell septum"/>
    <property type="evidence" value="ECO:0007669"/>
    <property type="project" value="TreeGrafter"/>
</dbReference>
<dbReference type="OrthoDB" id="9813578at2"/>
<evidence type="ECO:0000256" key="1">
    <source>
        <dbReference type="ARBA" id="ARBA00022475"/>
    </source>
</evidence>
<dbReference type="GO" id="GO:0043093">
    <property type="term" value="P:FtsZ-dependent cytokinesis"/>
    <property type="evidence" value="ECO:0007669"/>
    <property type="project" value="TreeGrafter"/>
</dbReference>
<evidence type="ECO:0000256" key="2">
    <source>
        <dbReference type="ARBA" id="ARBA00022618"/>
    </source>
</evidence>
<dbReference type="PANTHER" id="PTHR37485">
    <property type="entry name" value="CELL DIVISION PROTEIN FTSB"/>
    <property type="match status" value="1"/>
</dbReference>
<dbReference type="RefSeq" id="WP_100425769.1">
    <property type="nucleotide sequence ID" value="NZ_JAQXKX010000040.1"/>
</dbReference>
<keyword evidence="6" id="KW-0131">Cell cycle</keyword>
<gene>
    <name evidence="7" type="ORF">BGX16_1851</name>
</gene>
<keyword evidence="3" id="KW-0812">Transmembrane</keyword>
<dbReference type="Pfam" id="PF04977">
    <property type="entry name" value="DivIC"/>
    <property type="match status" value="1"/>
</dbReference>
<keyword evidence="2 7" id="KW-0132">Cell division</keyword>
<dbReference type="InterPro" id="IPR007060">
    <property type="entry name" value="FtsL/DivIC"/>
</dbReference>
<evidence type="ECO:0000256" key="5">
    <source>
        <dbReference type="ARBA" id="ARBA00023136"/>
    </source>
</evidence>
<comment type="caution">
    <text evidence="7">The sequence shown here is derived from an EMBL/GenBank/DDBJ whole genome shotgun (WGS) entry which is preliminary data.</text>
</comment>
<evidence type="ECO:0000313" key="7">
    <source>
        <dbReference type="EMBL" id="PJJ41848.1"/>
    </source>
</evidence>
<evidence type="ECO:0000313" key="8">
    <source>
        <dbReference type="Proteomes" id="UP000231134"/>
    </source>
</evidence>
<dbReference type="EMBL" id="PGEX01000001">
    <property type="protein sequence ID" value="PJJ41848.1"/>
    <property type="molecule type" value="Genomic_DNA"/>
</dbReference>
<dbReference type="Proteomes" id="UP000231134">
    <property type="component" value="Unassembled WGS sequence"/>
</dbReference>